<evidence type="ECO:0000256" key="1">
    <source>
        <dbReference type="ARBA" id="ARBA00022723"/>
    </source>
</evidence>
<dbReference type="EMBL" id="CP155571">
    <property type="protein sequence ID" value="XFO75428.1"/>
    <property type="molecule type" value="Genomic_DNA"/>
</dbReference>
<accession>A0ABZ3JAM8</accession>
<dbReference type="Gene3D" id="3.30.390.10">
    <property type="entry name" value="Enolase-like, N-terminal domain"/>
    <property type="match status" value="1"/>
</dbReference>
<dbReference type="InterPro" id="IPR013342">
    <property type="entry name" value="Mandelate_racemase_C"/>
</dbReference>
<dbReference type="PANTHER" id="PTHR48080:SF2">
    <property type="entry name" value="D-GALACTONATE DEHYDRATASE"/>
    <property type="match status" value="1"/>
</dbReference>
<dbReference type="Pfam" id="PF02746">
    <property type="entry name" value="MR_MLE_N"/>
    <property type="match status" value="1"/>
</dbReference>
<dbReference type="InterPro" id="IPR029017">
    <property type="entry name" value="Enolase-like_N"/>
</dbReference>
<dbReference type="Pfam" id="PF13378">
    <property type="entry name" value="MR_MLE_C"/>
    <property type="match status" value="1"/>
</dbReference>
<dbReference type="InterPro" id="IPR036849">
    <property type="entry name" value="Enolase-like_C_sf"/>
</dbReference>
<keyword evidence="5" id="KW-1185">Reference proteome</keyword>
<dbReference type="InterPro" id="IPR013341">
    <property type="entry name" value="Mandelate_racemase_N_dom"/>
</dbReference>
<dbReference type="InterPro" id="IPR029065">
    <property type="entry name" value="Enolase_C-like"/>
</dbReference>
<dbReference type="SUPFAM" id="SSF51604">
    <property type="entry name" value="Enolase C-terminal domain-like"/>
    <property type="match status" value="1"/>
</dbReference>
<dbReference type="SFLD" id="SFLDG00179">
    <property type="entry name" value="mandelate_racemase"/>
    <property type="match status" value="1"/>
</dbReference>
<dbReference type="Proteomes" id="UP000216052">
    <property type="component" value="Chromosome"/>
</dbReference>
<gene>
    <name evidence="4" type="primary">dgoD_6</name>
    <name evidence="4" type="ORF">SPACI_055490</name>
</gene>
<dbReference type="Gene3D" id="3.20.20.120">
    <property type="entry name" value="Enolase-like C-terminal domain"/>
    <property type="match status" value="1"/>
</dbReference>
<evidence type="ECO:0000259" key="3">
    <source>
        <dbReference type="SMART" id="SM00922"/>
    </source>
</evidence>
<evidence type="ECO:0000313" key="5">
    <source>
        <dbReference type="Proteomes" id="UP000216052"/>
    </source>
</evidence>
<dbReference type="PANTHER" id="PTHR48080">
    <property type="entry name" value="D-GALACTONATE DEHYDRATASE-RELATED"/>
    <property type="match status" value="1"/>
</dbReference>
<keyword evidence="1" id="KW-0479">Metal-binding</keyword>
<name>A0ABZ3JAM8_SPOA4</name>
<dbReference type="EC" id="4.2.1.6" evidence="4"/>
<evidence type="ECO:0000313" key="4">
    <source>
        <dbReference type="EMBL" id="XFO75428.1"/>
    </source>
</evidence>
<dbReference type="RefSeq" id="WP_093793416.1">
    <property type="nucleotide sequence ID" value="NZ_CP155571.1"/>
</dbReference>
<dbReference type="CDD" id="cd03316">
    <property type="entry name" value="MR_like"/>
    <property type="match status" value="1"/>
</dbReference>
<dbReference type="SMART" id="SM00922">
    <property type="entry name" value="MR_MLE"/>
    <property type="match status" value="1"/>
</dbReference>
<dbReference type="InterPro" id="IPR034593">
    <property type="entry name" value="DgoD-like"/>
</dbReference>
<dbReference type="GO" id="GO:0008869">
    <property type="term" value="F:galactonate dehydratase activity"/>
    <property type="evidence" value="ECO:0007669"/>
    <property type="project" value="UniProtKB-EC"/>
</dbReference>
<sequence>MKITSIEIFDIDFNRKIAGGQSWNPVVMKINTDENISGFGEVGLAYGDASKAGVGILRDYARHLLGADPMKSELIWNKLLTSTFWGQGGGGVIFAGMSAIDIALWDIKGKALGVPVYQLLGGKSNEKLRAYASQLQFNWHTEEEEILYKASEYADVTRKAMDEGYDCIKVDPIMFDEEGIPHGWKNKGPLSQRLLKNACERIEAMRKVGGDGLDIIIEVHSFTDAMAAIQLGKALEPYNVFYYEEPVAPLNPKLMKKVKDNVNIPIASGERIYSRWGYRPFFEDRSLDVIQPDLCTCGGIGEGKKICDMAHVYDMHVQVHVCGGPISTAAALQVEAAIPNFLIHEQHSFALLDYNIKTCKYDYQPVNGYFDVPDLPGIGQELSEETMKAFPPIIIK</sequence>
<dbReference type="SFLD" id="SFLDS00001">
    <property type="entry name" value="Enolase"/>
    <property type="match status" value="1"/>
</dbReference>
<evidence type="ECO:0000256" key="2">
    <source>
        <dbReference type="ARBA" id="ARBA00023239"/>
    </source>
</evidence>
<reference evidence="4" key="1">
    <citation type="submission" date="2024-05" db="EMBL/GenBank/DDBJ databases">
        <title>Isolation and characterization of Sporomusa carbonis sp. nov., a carboxydotrophic hydrogenogen in the genus of Sporomusa isolated from a charcoal burning pile.</title>
        <authorList>
            <person name="Boeer T."/>
            <person name="Rosenbaum F."/>
            <person name="Eysell L."/>
            <person name="Mueller V."/>
            <person name="Daniel R."/>
            <person name="Poehlein A."/>
        </authorList>
    </citation>
    <scope>NUCLEOTIDE SEQUENCE [LARGE SCALE GENOMIC DNA]</scope>
    <source>
        <strain evidence="4">DSM 3132</strain>
    </source>
</reference>
<organism evidence="4 5">
    <name type="scientific">Sporomusa acidovorans (strain ATCC 49682 / DSM 3132 / Mol)</name>
    <dbReference type="NCBI Taxonomy" id="1123286"/>
    <lineage>
        <taxon>Bacteria</taxon>
        <taxon>Bacillati</taxon>
        <taxon>Bacillota</taxon>
        <taxon>Negativicutes</taxon>
        <taxon>Selenomonadales</taxon>
        <taxon>Sporomusaceae</taxon>
        <taxon>Sporomusa</taxon>
    </lineage>
</organism>
<feature type="domain" description="Mandelate racemase/muconate lactonizing enzyme C-terminal" evidence="3">
    <location>
        <begin position="150"/>
        <end position="265"/>
    </location>
</feature>
<protein>
    <submittedName>
        <fullName evidence="4">D-galactonate dehydratase</fullName>
        <ecNumber evidence="4">4.2.1.6</ecNumber>
    </submittedName>
</protein>
<proteinExistence type="predicted"/>
<dbReference type="SUPFAM" id="SSF54826">
    <property type="entry name" value="Enolase N-terminal domain-like"/>
    <property type="match status" value="1"/>
</dbReference>
<keyword evidence="2 4" id="KW-0456">Lyase</keyword>